<evidence type="ECO:0000313" key="1">
    <source>
        <dbReference type="EMBL" id="KKL17714.1"/>
    </source>
</evidence>
<comment type="caution">
    <text evidence="1">The sequence shown here is derived from an EMBL/GenBank/DDBJ whole genome shotgun (WGS) entry which is preliminary data.</text>
</comment>
<organism evidence="1">
    <name type="scientific">marine sediment metagenome</name>
    <dbReference type="NCBI Taxonomy" id="412755"/>
    <lineage>
        <taxon>unclassified sequences</taxon>
        <taxon>metagenomes</taxon>
        <taxon>ecological metagenomes</taxon>
    </lineage>
</organism>
<dbReference type="EMBL" id="LAZR01039150">
    <property type="protein sequence ID" value="KKL17714.1"/>
    <property type="molecule type" value="Genomic_DNA"/>
</dbReference>
<protein>
    <submittedName>
        <fullName evidence="1">Uncharacterized protein</fullName>
    </submittedName>
</protein>
<gene>
    <name evidence="1" type="ORF">LCGC14_2482780</name>
</gene>
<reference evidence="1" key="1">
    <citation type="journal article" date="2015" name="Nature">
        <title>Complex archaea that bridge the gap between prokaryotes and eukaryotes.</title>
        <authorList>
            <person name="Spang A."/>
            <person name="Saw J.H."/>
            <person name="Jorgensen S.L."/>
            <person name="Zaremba-Niedzwiedzka K."/>
            <person name="Martijn J."/>
            <person name="Lind A.E."/>
            <person name="van Eijk R."/>
            <person name="Schleper C."/>
            <person name="Guy L."/>
            <person name="Ettema T.J."/>
        </authorList>
    </citation>
    <scope>NUCLEOTIDE SEQUENCE</scope>
</reference>
<proteinExistence type="predicted"/>
<name>A0A0F9B740_9ZZZZ</name>
<sequence>MNTIEQRPQDVAYCEHCECSPCVCAERMIWDDDGGQLSRHYEVELEDQINKVLDEQELADEEEAQPA</sequence>
<accession>A0A0F9B740</accession>
<dbReference type="AlphaFoldDB" id="A0A0F9B740"/>